<feature type="signal peptide" evidence="5">
    <location>
        <begin position="1"/>
        <end position="24"/>
    </location>
</feature>
<keyword evidence="3 5" id="KW-0732">Signal</keyword>
<keyword evidence="7" id="KW-1185">Reference proteome</keyword>
<evidence type="ECO:0000256" key="5">
    <source>
        <dbReference type="SAM" id="SignalP"/>
    </source>
</evidence>
<evidence type="ECO:0000256" key="4">
    <source>
        <dbReference type="ARBA" id="ARBA00022764"/>
    </source>
</evidence>
<dbReference type="GO" id="GO:0030975">
    <property type="term" value="F:thiamine binding"/>
    <property type="evidence" value="ECO:0007669"/>
    <property type="project" value="TreeGrafter"/>
</dbReference>
<dbReference type="Pfam" id="PF13416">
    <property type="entry name" value="SBP_bac_8"/>
    <property type="match status" value="1"/>
</dbReference>
<gene>
    <name evidence="6" type="ORF">C8E87_7116</name>
</gene>
<dbReference type="SUPFAM" id="SSF53850">
    <property type="entry name" value="Periplasmic binding protein-like II"/>
    <property type="match status" value="1"/>
</dbReference>
<dbReference type="GO" id="GO:0030288">
    <property type="term" value="C:outer membrane-bounded periplasmic space"/>
    <property type="evidence" value="ECO:0007669"/>
    <property type="project" value="TreeGrafter"/>
</dbReference>
<dbReference type="Proteomes" id="UP000294901">
    <property type="component" value="Unassembled WGS sequence"/>
</dbReference>
<sequence length="351" mass="38515">MKTYRFLTTIAAAGLLLSACGAGGDSGGGGSDEKALTWASTGGQFQEDEKNALQVPFTAKTGTKFTNISPAEQAQVRTMVASGKTIWDLANMSWIYAGAYCGELFEKLDNPALDRSKFPEGTTGECFVPTYRYANIFSYNADLYPNEKPTKIDDFFDTKKFPGKRIVYDYPKAGLFEAALVADGVPVDQVYPLDLDRAFKKIDTIKDSLVFAPSYGAIQQAMVDKQASMVLTVTARTIVSAQSGANLVPVWDFNTTDIGALVIPKGAPHKELAQEMLAFVTEPAQSIAYAKLTGTAPSRPEIDLNLVGYTDEQKKFNAFLPDRGRTLEQDKQWWIENTDALVKRWTSWKVG</sequence>
<dbReference type="AlphaFoldDB" id="A0A4R6J824"/>
<reference evidence="6 7" key="1">
    <citation type="submission" date="2019-03" db="EMBL/GenBank/DDBJ databases">
        <title>Sequencing the genomes of 1000 actinobacteria strains.</title>
        <authorList>
            <person name="Klenk H.-P."/>
        </authorList>
    </citation>
    <scope>NUCLEOTIDE SEQUENCE [LARGE SCALE GENOMIC DNA]</scope>
    <source>
        <strain evidence="6 7">DSM 43805</strain>
    </source>
</reference>
<feature type="chain" id="PRO_5020899511" evidence="5">
    <location>
        <begin position="25"/>
        <end position="351"/>
    </location>
</feature>
<dbReference type="GO" id="GO:0015888">
    <property type="term" value="P:thiamine transport"/>
    <property type="evidence" value="ECO:0007669"/>
    <property type="project" value="TreeGrafter"/>
</dbReference>
<evidence type="ECO:0000256" key="1">
    <source>
        <dbReference type="ARBA" id="ARBA00004418"/>
    </source>
</evidence>
<dbReference type="RefSeq" id="WP_133877756.1">
    <property type="nucleotide sequence ID" value="NZ_BOMD01000074.1"/>
</dbReference>
<keyword evidence="4" id="KW-0574">Periplasm</keyword>
<organism evidence="6 7">
    <name type="scientific">Paractinoplanes brasiliensis</name>
    <dbReference type="NCBI Taxonomy" id="52695"/>
    <lineage>
        <taxon>Bacteria</taxon>
        <taxon>Bacillati</taxon>
        <taxon>Actinomycetota</taxon>
        <taxon>Actinomycetes</taxon>
        <taxon>Micromonosporales</taxon>
        <taxon>Micromonosporaceae</taxon>
        <taxon>Paractinoplanes</taxon>
    </lineage>
</organism>
<comment type="subcellular location">
    <subcellularLocation>
        <location evidence="1">Periplasm</location>
    </subcellularLocation>
</comment>
<dbReference type="PANTHER" id="PTHR30006:SF3">
    <property type="entry name" value="THIAMINE-BINDING PERIPLASMIC PROTEIN"/>
    <property type="match status" value="1"/>
</dbReference>
<evidence type="ECO:0000256" key="2">
    <source>
        <dbReference type="ARBA" id="ARBA00022448"/>
    </source>
</evidence>
<evidence type="ECO:0000313" key="7">
    <source>
        <dbReference type="Proteomes" id="UP000294901"/>
    </source>
</evidence>
<dbReference type="PROSITE" id="PS51257">
    <property type="entry name" value="PROKAR_LIPOPROTEIN"/>
    <property type="match status" value="1"/>
</dbReference>
<dbReference type="GO" id="GO:0030976">
    <property type="term" value="F:thiamine pyrophosphate binding"/>
    <property type="evidence" value="ECO:0007669"/>
    <property type="project" value="TreeGrafter"/>
</dbReference>
<dbReference type="Gene3D" id="3.40.190.10">
    <property type="entry name" value="Periplasmic binding protein-like II"/>
    <property type="match status" value="2"/>
</dbReference>
<name>A0A4R6J824_9ACTN</name>
<protein>
    <submittedName>
        <fullName evidence="6">Putative spermidine/putrescine transport system substrate-binding protein</fullName>
    </submittedName>
</protein>
<keyword evidence="2" id="KW-0813">Transport</keyword>
<dbReference type="OrthoDB" id="9815444at2"/>
<dbReference type="EMBL" id="SNWR01000002">
    <property type="protein sequence ID" value="TDO31689.1"/>
    <property type="molecule type" value="Genomic_DNA"/>
</dbReference>
<evidence type="ECO:0000313" key="6">
    <source>
        <dbReference type="EMBL" id="TDO31689.1"/>
    </source>
</evidence>
<comment type="caution">
    <text evidence="6">The sequence shown here is derived from an EMBL/GenBank/DDBJ whole genome shotgun (WGS) entry which is preliminary data.</text>
</comment>
<evidence type="ECO:0000256" key="3">
    <source>
        <dbReference type="ARBA" id="ARBA00022729"/>
    </source>
</evidence>
<dbReference type="PANTHER" id="PTHR30006">
    <property type="entry name" value="THIAMINE-BINDING PERIPLASMIC PROTEIN-RELATED"/>
    <property type="match status" value="1"/>
</dbReference>
<accession>A0A4R6J824</accession>
<proteinExistence type="predicted"/>
<dbReference type="InterPro" id="IPR006059">
    <property type="entry name" value="SBP"/>
</dbReference>